<evidence type="ECO:0000313" key="2">
    <source>
        <dbReference type="Proteomes" id="UP000293045"/>
    </source>
</evidence>
<gene>
    <name evidence="1" type="ORF">CWI39_0272p0030</name>
</gene>
<proteinExistence type="predicted"/>
<protein>
    <submittedName>
        <fullName evidence="1">Uncharacterized protein</fullName>
    </submittedName>
</protein>
<organism evidence="1 2">
    <name type="scientific">Hamiltosporidium magnivora</name>
    <dbReference type="NCBI Taxonomy" id="148818"/>
    <lineage>
        <taxon>Eukaryota</taxon>
        <taxon>Fungi</taxon>
        <taxon>Fungi incertae sedis</taxon>
        <taxon>Microsporidia</taxon>
        <taxon>Dubosqiidae</taxon>
        <taxon>Hamiltosporidium</taxon>
    </lineage>
</organism>
<dbReference type="EMBL" id="PIXR01000272">
    <property type="protein sequence ID" value="TBU07777.1"/>
    <property type="molecule type" value="Genomic_DNA"/>
</dbReference>
<dbReference type="AlphaFoldDB" id="A0A4Q9LIG8"/>
<name>A0A4Q9LIG8_9MICR</name>
<sequence length="172" mass="20147">MSNICVNPNKLGKRHFPNDEESINQENLEHIVESIKDDSVKKISILDNKNPTKSFYEKCSKRIRCKEESLRRIVYRLTDLHKSDTLWIPETSFLTENLKKRPEDPVFFESRLASYPTTGLQVRVCKQKDKTITCRTQSFLFHLKTKALKKSKESYENKADNITQACYNLESI</sequence>
<dbReference type="VEuPathDB" id="MicrosporidiaDB:CWI39_0272p0030"/>
<comment type="caution">
    <text evidence="1">The sequence shown here is derived from an EMBL/GenBank/DDBJ whole genome shotgun (WGS) entry which is preliminary data.</text>
</comment>
<evidence type="ECO:0000313" key="1">
    <source>
        <dbReference type="EMBL" id="TBU07777.1"/>
    </source>
</evidence>
<reference evidence="1 2" key="1">
    <citation type="submission" date="2017-12" db="EMBL/GenBank/DDBJ databases">
        <authorList>
            <person name="Pombert J.-F."/>
            <person name="Haag K.L."/>
            <person name="Ebert D."/>
        </authorList>
    </citation>
    <scope>NUCLEOTIDE SEQUENCE [LARGE SCALE GENOMIC DNA]</scope>
    <source>
        <strain evidence="1">IL-BN-2</strain>
    </source>
</reference>
<accession>A0A4Q9LIG8</accession>
<dbReference type="Proteomes" id="UP000293045">
    <property type="component" value="Unassembled WGS sequence"/>
</dbReference>